<proteinExistence type="predicted"/>
<dbReference type="InterPro" id="IPR021858">
    <property type="entry name" value="Fun_TF"/>
</dbReference>
<evidence type="ECO:0000256" key="1">
    <source>
        <dbReference type="ARBA" id="ARBA00023242"/>
    </source>
</evidence>
<dbReference type="SUPFAM" id="SSF57701">
    <property type="entry name" value="Zn2/Cys6 DNA-binding domain"/>
    <property type="match status" value="1"/>
</dbReference>
<feature type="domain" description="Zn(2)-C6 fungal-type" evidence="3">
    <location>
        <begin position="10"/>
        <end position="39"/>
    </location>
</feature>
<dbReference type="InterPro" id="IPR001138">
    <property type="entry name" value="Zn2Cys6_DnaBD"/>
</dbReference>
<dbReference type="AlphaFoldDB" id="A0AAV9PS39"/>
<dbReference type="RefSeq" id="XP_064664270.1">
    <property type="nucleotide sequence ID" value="XM_064798036.1"/>
</dbReference>
<name>A0AAV9PS39_9PEZI</name>
<gene>
    <name evidence="4" type="ORF">LTR77_000771</name>
</gene>
<dbReference type="InterPro" id="IPR053175">
    <property type="entry name" value="DHMBA_Reg_Transcription_Factor"/>
</dbReference>
<comment type="caution">
    <text evidence="4">The sequence shown here is derived from an EMBL/GenBank/DDBJ whole genome shotgun (WGS) entry which is preliminary data.</text>
</comment>
<dbReference type="Pfam" id="PF00172">
    <property type="entry name" value="Zn_clus"/>
    <property type="match status" value="1"/>
</dbReference>
<dbReference type="GO" id="GO:0000981">
    <property type="term" value="F:DNA-binding transcription factor activity, RNA polymerase II-specific"/>
    <property type="evidence" value="ECO:0007669"/>
    <property type="project" value="InterPro"/>
</dbReference>
<protein>
    <recommendedName>
        <fullName evidence="3">Zn(2)-C6 fungal-type domain-containing protein</fullName>
    </recommendedName>
</protein>
<dbReference type="Pfam" id="PF11951">
    <property type="entry name" value="Fungal_trans_2"/>
    <property type="match status" value="1"/>
</dbReference>
<keyword evidence="1" id="KW-0539">Nucleus</keyword>
<dbReference type="Proteomes" id="UP001337655">
    <property type="component" value="Unassembled WGS sequence"/>
</dbReference>
<feature type="compositionally biased region" description="Basic and acidic residues" evidence="2">
    <location>
        <begin position="54"/>
        <end position="64"/>
    </location>
</feature>
<sequence length="662" mass="74222">MVYRGKPSAGCENCRKAKKRCDLEQPACLRCVKLKKTCSGYRDTTSLQIQDESESVRRKSEKQQARTPSPQPPQQWRQHSSPIQQPTKSKPKSNFLAPPTVTDTPTGIPTPESVHSDSTSSSDSTVDLERQILDPSWSPSAVDFASDDLLFDPSDSSSLLLTTSLMPKPDDIAVAYFFNQFTCENHWSFMRLFAAERTLDPCLDLAIRACGMAALGNVQVVAGGKQYARSMYTAALGLLNDALRDPQRSKTDESLIAVAMLSRFENLTCDGRDSIQSWKAHIKGSTQLLKVRGKSQFSTHIGRMLFREMRAQAMINAIWEDEYVPPFFRDFQDELDTYQDEGVFNPIDNLTKICFDLADLRAQIRLAKILPAQAVQQASELETRFIQWAIETSSNELWRYTEQEVKDSEHVWDGKVYSFRGLSITPTIWLTYFNMRIMLSRVQEGLCRQIQFSAEEREEQTLYFRRTRRQMTDAVCATVPVSLGHSSPAYSSPCVLITAYGALWPLFFAGTCALERTGPAALSICRDQPLPSGQTYGIAATQAQWILGRLKYISQKVGLKWADGVAATLRGEFMVPEHLVEEDNRRPVPKLGKDVRAGWLRKAGKRPLSTAGTPTETPAIRDGVPWVELVRETVDSTRFAGQLQADTGALLDIQGPSHEFVM</sequence>
<dbReference type="SMART" id="SM00066">
    <property type="entry name" value="GAL4"/>
    <property type="match status" value="1"/>
</dbReference>
<dbReference type="Gene3D" id="4.10.240.10">
    <property type="entry name" value="Zn(2)-C6 fungal-type DNA-binding domain"/>
    <property type="match status" value="1"/>
</dbReference>
<dbReference type="CDD" id="cd00067">
    <property type="entry name" value="GAL4"/>
    <property type="match status" value="1"/>
</dbReference>
<dbReference type="PANTHER" id="PTHR38791">
    <property type="entry name" value="ZN(II)2CYS6 TRANSCRIPTION FACTOR (EUROFUNG)-RELATED-RELATED"/>
    <property type="match status" value="1"/>
</dbReference>
<evidence type="ECO:0000256" key="2">
    <source>
        <dbReference type="SAM" id="MobiDB-lite"/>
    </source>
</evidence>
<feature type="compositionally biased region" description="Polar residues" evidence="2">
    <location>
        <begin position="74"/>
        <end position="88"/>
    </location>
</feature>
<organism evidence="4 5">
    <name type="scientific">Saxophila tyrrhenica</name>
    <dbReference type="NCBI Taxonomy" id="1690608"/>
    <lineage>
        <taxon>Eukaryota</taxon>
        <taxon>Fungi</taxon>
        <taxon>Dikarya</taxon>
        <taxon>Ascomycota</taxon>
        <taxon>Pezizomycotina</taxon>
        <taxon>Dothideomycetes</taxon>
        <taxon>Dothideomycetidae</taxon>
        <taxon>Mycosphaerellales</taxon>
        <taxon>Extremaceae</taxon>
        <taxon>Saxophila</taxon>
    </lineage>
</organism>
<dbReference type="InterPro" id="IPR036864">
    <property type="entry name" value="Zn2-C6_fun-type_DNA-bd_sf"/>
</dbReference>
<evidence type="ECO:0000313" key="4">
    <source>
        <dbReference type="EMBL" id="KAK5175632.1"/>
    </source>
</evidence>
<dbReference type="GO" id="GO:0008270">
    <property type="term" value="F:zinc ion binding"/>
    <property type="evidence" value="ECO:0007669"/>
    <property type="project" value="InterPro"/>
</dbReference>
<keyword evidence="5" id="KW-1185">Reference proteome</keyword>
<dbReference type="PROSITE" id="PS50048">
    <property type="entry name" value="ZN2_CY6_FUNGAL_2"/>
    <property type="match status" value="1"/>
</dbReference>
<reference evidence="4 5" key="1">
    <citation type="submission" date="2023-08" db="EMBL/GenBank/DDBJ databases">
        <title>Black Yeasts Isolated from many extreme environments.</title>
        <authorList>
            <person name="Coleine C."/>
            <person name="Stajich J.E."/>
            <person name="Selbmann L."/>
        </authorList>
    </citation>
    <scope>NUCLEOTIDE SEQUENCE [LARGE SCALE GENOMIC DNA]</scope>
    <source>
        <strain evidence="4 5">CCFEE 5935</strain>
    </source>
</reference>
<feature type="region of interest" description="Disordered" evidence="2">
    <location>
        <begin position="42"/>
        <end position="127"/>
    </location>
</feature>
<evidence type="ECO:0000313" key="5">
    <source>
        <dbReference type="Proteomes" id="UP001337655"/>
    </source>
</evidence>
<dbReference type="EMBL" id="JAVRRT010000001">
    <property type="protein sequence ID" value="KAK5175632.1"/>
    <property type="molecule type" value="Genomic_DNA"/>
</dbReference>
<dbReference type="PROSITE" id="PS00463">
    <property type="entry name" value="ZN2_CY6_FUNGAL_1"/>
    <property type="match status" value="1"/>
</dbReference>
<accession>A0AAV9PS39</accession>
<evidence type="ECO:0000259" key="3">
    <source>
        <dbReference type="PROSITE" id="PS50048"/>
    </source>
</evidence>
<dbReference type="GeneID" id="89922121"/>
<feature type="compositionally biased region" description="Low complexity" evidence="2">
    <location>
        <begin position="116"/>
        <end position="125"/>
    </location>
</feature>